<dbReference type="SMART" id="SM00178">
    <property type="entry name" value="SAR"/>
    <property type="match status" value="1"/>
</dbReference>
<dbReference type="GO" id="GO:0003924">
    <property type="term" value="F:GTPase activity"/>
    <property type="evidence" value="ECO:0007669"/>
    <property type="project" value="InterPro"/>
</dbReference>
<feature type="binding site" evidence="3">
    <location>
        <begin position="195"/>
        <end position="198"/>
    </location>
    <ligand>
        <name>GTP</name>
        <dbReference type="ChEBI" id="CHEBI:37565"/>
    </ligand>
</feature>
<organism evidence="7 8">
    <name type="scientific">Chrysochromulina tobinii</name>
    <dbReference type="NCBI Taxonomy" id="1460289"/>
    <lineage>
        <taxon>Eukaryota</taxon>
        <taxon>Haptista</taxon>
        <taxon>Haptophyta</taxon>
        <taxon>Prymnesiophyceae</taxon>
        <taxon>Prymnesiales</taxon>
        <taxon>Chrysochromulinaceae</taxon>
        <taxon>Chrysochromulina</taxon>
    </lineage>
</organism>
<reference evidence="8" key="1">
    <citation type="journal article" date="2015" name="PLoS Genet.">
        <title>Genome Sequence and Transcriptome Analyses of Chrysochromulina tobin: Metabolic Tools for Enhanced Algal Fitness in the Prominent Order Prymnesiales (Haptophyceae).</title>
        <authorList>
            <person name="Hovde B.T."/>
            <person name="Deodato C.R."/>
            <person name="Hunsperger H.M."/>
            <person name="Ryken S.A."/>
            <person name="Yost W."/>
            <person name="Jha R.K."/>
            <person name="Patterson J."/>
            <person name="Monnat R.J. Jr."/>
            <person name="Barlow S.B."/>
            <person name="Starkenburg S.R."/>
            <person name="Cattolico R.A."/>
        </authorList>
    </citation>
    <scope>NUCLEOTIDE SEQUENCE</scope>
    <source>
        <strain evidence="8">CCMP291</strain>
    </source>
</reference>
<dbReference type="FunFam" id="3.40.50.300:FF:003539">
    <property type="entry name" value="ADP-ribosylation factor 1"/>
    <property type="match status" value="1"/>
</dbReference>
<feature type="chain" id="PRO_5005602347" evidence="6">
    <location>
        <begin position="21"/>
        <end position="251"/>
    </location>
</feature>
<comment type="similarity">
    <text evidence="5">Belongs to the small GTPase superfamily. Arf family.</text>
</comment>
<dbReference type="AlphaFoldDB" id="A0A0M0K480"/>
<proteinExistence type="inferred from homology"/>
<dbReference type="InterPro" id="IPR006689">
    <property type="entry name" value="Small_GTPase_ARF/SAR"/>
</dbReference>
<keyword evidence="2 3" id="KW-0342">GTP-binding</keyword>
<evidence type="ECO:0000256" key="4">
    <source>
        <dbReference type="PIRSR" id="PIRSR606689-2"/>
    </source>
</evidence>
<dbReference type="SMART" id="SM00175">
    <property type="entry name" value="RAB"/>
    <property type="match status" value="1"/>
</dbReference>
<gene>
    <name evidence="7" type="ORF">Ctob_010089</name>
</gene>
<accession>A0A0M0K480</accession>
<dbReference type="Pfam" id="PF00025">
    <property type="entry name" value="Arf"/>
    <property type="match status" value="1"/>
</dbReference>
<comment type="caution">
    <text evidence="7">The sequence shown here is derived from an EMBL/GenBank/DDBJ whole genome shotgun (WGS) entry which is preliminary data.</text>
</comment>
<dbReference type="Gene3D" id="3.40.50.300">
    <property type="entry name" value="P-loop containing nucleotide triphosphate hydrolases"/>
    <property type="match status" value="1"/>
</dbReference>
<keyword evidence="4" id="KW-0460">Magnesium</keyword>
<keyword evidence="8" id="KW-1185">Reference proteome</keyword>
<feature type="binding site" evidence="4">
    <location>
        <position position="117"/>
    </location>
    <ligand>
        <name>Mg(2+)</name>
        <dbReference type="ChEBI" id="CHEBI:18420"/>
    </ligand>
</feature>
<dbReference type="PRINTS" id="PR00328">
    <property type="entry name" value="SAR1GTPBP"/>
</dbReference>
<evidence type="ECO:0000256" key="3">
    <source>
        <dbReference type="PIRSR" id="PIRSR606689-1"/>
    </source>
</evidence>
<feature type="binding site" evidence="4">
    <location>
        <position position="100"/>
    </location>
    <ligand>
        <name>Mg(2+)</name>
        <dbReference type="ChEBI" id="CHEBI:18420"/>
    </ligand>
</feature>
<sequence>MMQWRVYALPLSLLLLSCAAEQPPPVAARSSERRLAWRGGGAFSSSSSVLAVARIQDEIAVQQALALRGGGSTLSRLLPILLGKTQCRILMVGLDAAGKTTILYQLKLGEMTHTAPTLGFNVETVSYKNIEFMVWDMGGQDAIRPLWRHYYENAQALIFVVDSADEERLEEAREELAKLMGEEQLKDAVLLVYANKQDMPEALGVHEVADALALTSIRDRVWYIQAASAASGDGIRDGLDWLAEKLVKKRK</sequence>
<dbReference type="InterPro" id="IPR024156">
    <property type="entry name" value="Small_GTPase_ARF"/>
</dbReference>
<keyword evidence="6" id="KW-0732">Signal</keyword>
<feature type="signal peptide" evidence="6">
    <location>
        <begin position="1"/>
        <end position="20"/>
    </location>
</feature>
<keyword evidence="1 3" id="KW-0547">Nucleotide-binding</keyword>
<dbReference type="CDD" id="cd00878">
    <property type="entry name" value="Arf_Arl"/>
    <property type="match status" value="1"/>
</dbReference>
<protein>
    <submittedName>
        <fullName evidence="7">ADP-ribosylation factor 3</fullName>
    </submittedName>
</protein>
<evidence type="ECO:0000313" key="8">
    <source>
        <dbReference type="Proteomes" id="UP000037460"/>
    </source>
</evidence>
<feature type="binding site" evidence="3">
    <location>
        <begin position="93"/>
        <end position="100"/>
    </location>
    <ligand>
        <name>GTP</name>
        <dbReference type="ChEBI" id="CHEBI:37565"/>
    </ligand>
</feature>
<evidence type="ECO:0000313" key="7">
    <source>
        <dbReference type="EMBL" id="KOO33676.1"/>
    </source>
</evidence>
<dbReference type="SUPFAM" id="SSF52540">
    <property type="entry name" value="P-loop containing nucleoside triphosphate hydrolases"/>
    <property type="match status" value="1"/>
</dbReference>
<evidence type="ECO:0000256" key="1">
    <source>
        <dbReference type="ARBA" id="ARBA00022741"/>
    </source>
</evidence>
<dbReference type="OrthoDB" id="2011769at2759"/>
<dbReference type="PANTHER" id="PTHR11711">
    <property type="entry name" value="ADP RIBOSYLATION FACTOR-RELATED"/>
    <property type="match status" value="1"/>
</dbReference>
<feature type="binding site" evidence="3">
    <location>
        <position position="139"/>
    </location>
    <ligand>
        <name>GTP</name>
        <dbReference type="ChEBI" id="CHEBI:37565"/>
    </ligand>
</feature>
<dbReference type="InterPro" id="IPR005225">
    <property type="entry name" value="Small_GTP-bd"/>
</dbReference>
<dbReference type="SMART" id="SM00177">
    <property type="entry name" value="ARF"/>
    <property type="match status" value="1"/>
</dbReference>
<evidence type="ECO:0000256" key="6">
    <source>
        <dbReference type="SAM" id="SignalP"/>
    </source>
</evidence>
<dbReference type="InterPro" id="IPR027417">
    <property type="entry name" value="P-loop_NTPase"/>
</dbReference>
<dbReference type="EMBL" id="JWZX01001457">
    <property type="protein sequence ID" value="KOO33676.1"/>
    <property type="molecule type" value="Genomic_DNA"/>
</dbReference>
<keyword evidence="4" id="KW-0479">Metal-binding</keyword>
<evidence type="ECO:0000256" key="5">
    <source>
        <dbReference type="RuleBase" id="RU003925"/>
    </source>
</evidence>
<dbReference type="GO" id="GO:0046872">
    <property type="term" value="F:metal ion binding"/>
    <property type="evidence" value="ECO:0007669"/>
    <property type="project" value="UniProtKB-KW"/>
</dbReference>
<dbReference type="NCBIfam" id="TIGR00231">
    <property type="entry name" value="small_GTP"/>
    <property type="match status" value="1"/>
</dbReference>
<dbReference type="PROSITE" id="PS51257">
    <property type="entry name" value="PROKAR_LIPOPROTEIN"/>
    <property type="match status" value="1"/>
</dbReference>
<dbReference type="Proteomes" id="UP000037460">
    <property type="component" value="Unassembled WGS sequence"/>
</dbReference>
<dbReference type="GO" id="GO:0005525">
    <property type="term" value="F:GTP binding"/>
    <property type="evidence" value="ECO:0007669"/>
    <property type="project" value="UniProtKB-KW"/>
</dbReference>
<name>A0A0M0K480_9EUKA</name>
<dbReference type="PROSITE" id="PS51417">
    <property type="entry name" value="ARF"/>
    <property type="match status" value="1"/>
</dbReference>
<evidence type="ECO:0000256" key="2">
    <source>
        <dbReference type="ARBA" id="ARBA00023134"/>
    </source>
</evidence>